<dbReference type="PROSITE" id="PS00232">
    <property type="entry name" value="CADHERIN_1"/>
    <property type="match status" value="1"/>
</dbReference>
<evidence type="ECO:0000256" key="3">
    <source>
        <dbReference type="ARBA" id="ARBA00022737"/>
    </source>
</evidence>
<dbReference type="InterPro" id="IPR020894">
    <property type="entry name" value="Cadherin_CS"/>
</dbReference>
<evidence type="ECO:0000256" key="1">
    <source>
        <dbReference type="ARBA" id="ARBA00004370"/>
    </source>
</evidence>
<reference evidence="11 12" key="1">
    <citation type="submission" date="2018-11" db="EMBL/GenBank/DDBJ databases">
        <authorList>
            <consortium name="Pathogen Informatics"/>
        </authorList>
    </citation>
    <scope>NUCLEOTIDE SEQUENCE [LARGE SCALE GENOMIC DNA]</scope>
</reference>
<evidence type="ECO:0000256" key="2">
    <source>
        <dbReference type="ARBA" id="ARBA00022692"/>
    </source>
</evidence>
<dbReference type="SUPFAM" id="SSF49313">
    <property type="entry name" value="Cadherin-like"/>
    <property type="match status" value="2"/>
</dbReference>
<accession>A0A3P8EAK4</accession>
<dbReference type="SMART" id="SM00112">
    <property type="entry name" value="CA"/>
    <property type="match status" value="2"/>
</dbReference>
<name>A0A3P8EAK4_9BILA</name>
<keyword evidence="5" id="KW-0130">Cell adhesion</keyword>
<feature type="domain" description="Cadherin" evidence="10">
    <location>
        <begin position="112"/>
        <end position="219"/>
    </location>
</feature>
<evidence type="ECO:0000256" key="7">
    <source>
        <dbReference type="ARBA" id="ARBA00023136"/>
    </source>
</evidence>
<feature type="transmembrane region" description="Helical" evidence="9">
    <location>
        <begin position="210"/>
        <end position="230"/>
    </location>
</feature>
<evidence type="ECO:0000256" key="5">
    <source>
        <dbReference type="ARBA" id="ARBA00022889"/>
    </source>
</evidence>
<dbReference type="OrthoDB" id="6252479at2759"/>
<dbReference type="GO" id="GO:0005509">
    <property type="term" value="F:calcium ion binding"/>
    <property type="evidence" value="ECO:0007669"/>
    <property type="project" value="UniProtKB-UniRule"/>
</dbReference>
<dbReference type="GO" id="GO:0007156">
    <property type="term" value="P:homophilic cell adhesion via plasma membrane adhesion molecules"/>
    <property type="evidence" value="ECO:0007669"/>
    <property type="project" value="InterPro"/>
</dbReference>
<evidence type="ECO:0000256" key="4">
    <source>
        <dbReference type="ARBA" id="ARBA00022837"/>
    </source>
</evidence>
<dbReference type="PRINTS" id="PR00205">
    <property type="entry name" value="CADHERIN"/>
</dbReference>
<evidence type="ECO:0000256" key="8">
    <source>
        <dbReference type="PROSITE-ProRule" id="PRU00043"/>
    </source>
</evidence>
<evidence type="ECO:0000313" key="11">
    <source>
        <dbReference type="EMBL" id="VDP43598.1"/>
    </source>
</evidence>
<gene>
    <name evidence="11" type="ORF">SBAD_LOCUS11868</name>
</gene>
<dbReference type="InterPro" id="IPR015919">
    <property type="entry name" value="Cadherin-like_sf"/>
</dbReference>
<comment type="subcellular location">
    <subcellularLocation>
        <location evidence="1">Membrane</location>
    </subcellularLocation>
</comment>
<evidence type="ECO:0000256" key="6">
    <source>
        <dbReference type="ARBA" id="ARBA00022989"/>
    </source>
</evidence>
<sequence length="237" mass="26516">MDCSSGATAEYLYSQRIFKNCVPNTTILTVSARDEDYSDRNLQYFITPAEATRLVNVLPDGRIVKSDVEQFDRESNEKINFTVQATDHANCSSVVDVDIVILDINDNSPEFVNTPYLWNVSEGPTGLGQSFRFAAHDKDTGENERVMFRIIHGNADQSFSLTNLENNTAIIMVKNELDRESKATVLLLVEARDRGVPSLFSATPVLTTFYFYYSLSPSSFTTSLFCLLFGSGKIKRA</sequence>
<dbReference type="InterPro" id="IPR050971">
    <property type="entry name" value="Cadherin-domain_protein"/>
</dbReference>
<dbReference type="GO" id="GO:0005911">
    <property type="term" value="C:cell-cell junction"/>
    <property type="evidence" value="ECO:0007669"/>
    <property type="project" value="TreeGrafter"/>
</dbReference>
<keyword evidence="12" id="KW-1185">Reference proteome</keyword>
<keyword evidence="3" id="KW-0677">Repeat</keyword>
<dbReference type="Gene3D" id="2.60.40.60">
    <property type="entry name" value="Cadherins"/>
    <property type="match status" value="2"/>
</dbReference>
<dbReference type="EMBL" id="UZAM01016520">
    <property type="protein sequence ID" value="VDP43598.1"/>
    <property type="molecule type" value="Genomic_DNA"/>
</dbReference>
<keyword evidence="2 9" id="KW-0812">Transmembrane</keyword>
<dbReference type="Pfam" id="PF00028">
    <property type="entry name" value="Cadherin"/>
    <property type="match status" value="1"/>
</dbReference>
<dbReference type="GO" id="GO:0005886">
    <property type="term" value="C:plasma membrane"/>
    <property type="evidence" value="ECO:0007669"/>
    <property type="project" value="InterPro"/>
</dbReference>
<dbReference type="PROSITE" id="PS50268">
    <property type="entry name" value="CADHERIN_2"/>
    <property type="match status" value="2"/>
</dbReference>
<protein>
    <recommendedName>
        <fullName evidence="10">Cadherin domain-containing protein</fullName>
    </recommendedName>
</protein>
<dbReference type="Proteomes" id="UP000270296">
    <property type="component" value="Unassembled WGS sequence"/>
</dbReference>
<dbReference type="PANTHER" id="PTHR24025:SF23">
    <property type="entry name" value="NEURAL-CADHERIN"/>
    <property type="match status" value="1"/>
</dbReference>
<dbReference type="PANTHER" id="PTHR24025">
    <property type="entry name" value="DESMOGLEIN FAMILY MEMBER"/>
    <property type="match status" value="1"/>
</dbReference>
<organism evidence="11 12">
    <name type="scientific">Soboliphyme baturini</name>
    <dbReference type="NCBI Taxonomy" id="241478"/>
    <lineage>
        <taxon>Eukaryota</taxon>
        <taxon>Metazoa</taxon>
        <taxon>Ecdysozoa</taxon>
        <taxon>Nematoda</taxon>
        <taxon>Enoplea</taxon>
        <taxon>Dorylaimia</taxon>
        <taxon>Dioctophymatida</taxon>
        <taxon>Dioctophymatoidea</taxon>
        <taxon>Soboliphymatidae</taxon>
        <taxon>Soboliphyme</taxon>
    </lineage>
</organism>
<feature type="domain" description="Cadherin" evidence="10">
    <location>
        <begin position="9"/>
        <end position="111"/>
    </location>
</feature>
<dbReference type="InterPro" id="IPR002126">
    <property type="entry name" value="Cadherin-like_dom"/>
</dbReference>
<keyword evidence="7 9" id="KW-0472">Membrane</keyword>
<proteinExistence type="predicted"/>
<dbReference type="AlphaFoldDB" id="A0A3P8EAK4"/>
<keyword evidence="6 9" id="KW-1133">Transmembrane helix</keyword>
<dbReference type="CDD" id="cd11304">
    <property type="entry name" value="Cadherin_repeat"/>
    <property type="match status" value="2"/>
</dbReference>
<evidence type="ECO:0000313" key="12">
    <source>
        <dbReference type="Proteomes" id="UP000270296"/>
    </source>
</evidence>
<evidence type="ECO:0000259" key="10">
    <source>
        <dbReference type="PROSITE" id="PS50268"/>
    </source>
</evidence>
<evidence type="ECO:0000256" key="9">
    <source>
        <dbReference type="SAM" id="Phobius"/>
    </source>
</evidence>
<keyword evidence="4 8" id="KW-0106">Calcium</keyword>